<name>A0A6U4U1S7_HEMAN</name>
<sequence>MERPSMRALHTASAALALCLVALAGWHLQNRDSHFELFSKSAAAAAPQQTTELSWLQTSAFVDQIYMYAGLAVDNKHETGFIAKEIRKHNYQTVVRLFTSLDDATVRAVLWDQSVHCLVWPPLVRYPGISETAKTDLRAYAAAGNNVVFLGNYVAVQFMNDVFGFQLTDDYQNGPYYRNDRNVRNTPFQYLPSRIEQASIETYAVKTRSLPPGGKSMLDTLGATVAFAVRYDMGTVCYVGYNYNTPFHADQWTRVLHSAIDM</sequence>
<gene>
    <name evidence="2" type="ORF">HAND00432_LOCUS6404</name>
</gene>
<dbReference type="EMBL" id="HBFX01010782">
    <property type="protein sequence ID" value="CAD8951869.1"/>
    <property type="molecule type" value="Transcribed_RNA"/>
</dbReference>
<accession>A0A6U4U1S7</accession>
<protein>
    <submittedName>
        <fullName evidence="2">Uncharacterized protein</fullName>
    </submittedName>
</protein>
<proteinExistence type="predicted"/>
<keyword evidence="1" id="KW-0732">Signal</keyword>
<feature type="signal peptide" evidence="1">
    <location>
        <begin position="1"/>
        <end position="24"/>
    </location>
</feature>
<evidence type="ECO:0000313" key="2">
    <source>
        <dbReference type="EMBL" id="CAD8951869.1"/>
    </source>
</evidence>
<dbReference type="AlphaFoldDB" id="A0A6U4U1S7"/>
<feature type="chain" id="PRO_5030160420" evidence="1">
    <location>
        <begin position="25"/>
        <end position="262"/>
    </location>
</feature>
<evidence type="ECO:0000256" key="1">
    <source>
        <dbReference type="SAM" id="SignalP"/>
    </source>
</evidence>
<organism evidence="2">
    <name type="scientific">Hemiselmis andersenii</name>
    <name type="common">Cryptophyte alga</name>
    <dbReference type="NCBI Taxonomy" id="464988"/>
    <lineage>
        <taxon>Eukaryota</taxon>
        <taxon>Cryptophyceae</taxon>
        <taxon>Cryptomonadales</taxon>
        <taxon>Hemiselmidaceae</taxon>
        <taxon>Hemiselmis</taxon>
    </lineage>
</organism>
<reference evidence="2" key="1">
    <citation type="submission" date="2021-01" db="EMBL/GenBank/DDBJ databases">
        <authorList>
            <person name="Corre E."/>
            <person name="Pelletier E."/>
            <person name="Niang G."/>
            <person name="Scheremetjew M."/>
            <person name="Finn R."/>
            <person name="Kale V."/>
            <person name="Holt S."/>
            <person name="Cochrane G."/>
            <person name="Meng A."/>
            <person name="Brown T."/>
            <person name="Cohen L."/>
        </authorList>
    </citation>
    <scope>NUCLEOTIDE SEQUENCE</scope>
    <source>
        <strain evidence="2">CCMP644</strain>
    </source>
</reference>